<accession>A0A8R1J0C9</accession>
<organism evidence="1 2">
    <name type="scientific">Caenorhabditis japonica</name>
    <dbReference type="NCBI Taxonomy" id="281687"/>
    <lineage>
        <taxon>Eukaryota</taxon>
        <taxon>Metazoa</taxon>
        <taxon>Ecdysozoa</taxon>
        <taxon>Nematoda</taxon>
        <taxon>Chromadorea</taxon>
        <taxon>Rhabditida</taxon>
        <taxon>Rhabditina</taxon>
        <taxon>Rhabditomorpha</taxon>
        <taxon>Rhabditoidea</taxon>
        <taxon>Rhabditidae</taxon>
        <taxon>Peloderinae</taxon>
        <taxon>Caenorhabditis</taxon>
    </lineage>
</organism>
<dbReference type="AlphaFoldDB" id="A0A8R1J0C9"/>
<dbReference type="Proteomes" id="UP000005237">
    <property type="component" value="Unassembled WGS sequence"/>
</dbReference>
<reference evidence="2" key="1">
    <citation type="submission" date="2010-08" db="EMBL/GenBank/DDBJ databases">
        <authorList>
            <consortium name="Caenorhabditis japonica Sequencing Consortium"/>
            <person name="Wilson R.K."/>
        </authorList>
    </citation>
    <scope>NUCLEOTIDE SEQUENCE [LARGE SCALE GENOMIC DNA]</scope>
    <source>
        <strain evidence="2">DF5081</strain>
    </source>
</reference>
<evidence type="ECO:0000313" key="2">
    <source>
        <dbReference type="Proteomes" id="UP000005237"/>
    </source>
</evidence>
<evidence type="ECO:0000313" key="1">
    <source>
        <dbReference type="EnsemblMetazoa" id="CJA41953.1"/>
    </source>
</evidence>
<sequence length="222" mass="26683">MKIGANWMIKDRTLPPPSLDIDPETEMDTELRSKFEFLEVIQDAGLKSFYLEKMALYHEKKLEEIGGSIFRKFMELRFTSYENCKEPSRQHSEQSTRVSRFKKIVSLYKDSYTHHLSRSLNYQRKSDLEHFVAKQQRQMEPLWEKIDYRPDMNEPEILALSDMVFAASERQKNSLEEKRCELKHEEESKMVEKAIEHEKVIEYYTDILEALDRHNDFVWHRP</sequence>
<reference evidence="1" key="2">
    <citation type="submission" date="2022-06" db="UniProtKB">
        <authorList>
            <consortium name="EnsemblMetazoa"/>
        </authorList>
    </citation>
    <scope>IDENTIFICATION</scope>
    <source>
        <strain evidence="1">DF5081</strain>
    </source>
</reference>
<proteinExistence type="predicted"/>
<protein>
    <submittedName>
        <fullName evidence="1">Uncharacterized protein</fullName>
    </submittedName>
</protein>
<keyword evidence="2" id="KW-1185">Reference proteome</keyword>
<dbReference type="EnsemblMetazoa" id="CJA41953.1">
    <property type="protein sequence ID" value="CJA41953.1"/>
    <property type="gene ID" value="WBGene00217801"/>
</dbReference>
<name>A0A8R1J0C9_CAEJA</name>